<accession>A0A1G2SG59</accession>
<feature type="signal peptide" evidence="1">
    <location>
        <begin position="1"/>
        <end position="21"/>
    </location>
</feature>
<evidence type="ECO:0000256" key="1">
    <source>
        <dbReference type="SAM" id="SignalP"/>
    </source>
</evidence>
<sequence>MKTSRWFFVLWMCFVTTVSFARNLPDPVRTPGVTNPDVTQENIKQTICVSGWTKTIRPPSSYTTDLKKKQIKEYRYRDKSLASYEEDHLISLQLGGHPTDPQNLWPEPYNTRCGARIKDVVETRLKRMVCAEKISLADAQKAIATNWIAAYKTYVNGEGCPALESEQ</sequence>
<keyword evidence="1" id="KW-0732">Signal</keyword>
<evidence type="ECO:0008006" key="4">
    <source>
        <dbReference type="Google" id="ProtNLM"/>
    </source>
</evidence>
<evidence type="ECO:0000313" key="3">
    <source>
        <dbReference type="Proteomes" id="UP000177987"/>
    </source>
</evidence>
<protein>
    <recommendedName>
        <fullName evidence="4">HNH endonuclease</fullName>
    </recommendedName>
</protein>
<evidence type="ECO:0000313" key="2">
    <source>
        <dbReference type="EMBL" id="OHA83391.1"/>
    </source>
</evidence>
<gene>
    <name evidence="2" type="ORF">A2937_03650</name>
</gene>
<proteinExistence type="predicted"/>
<comment type="caution">
    <text evidence="2">The sequence shown here is derived from an EMBL/GenBank/DDBJ whole genome shotgun (WGS) entry which is preliminary data.</text>
</comment>
<dbReference type="AlphaFoldDB" id="A0A1G2SG59"/>
<feature type="chain" id="PRO_5009584438" description="HNH endonuclease" evidence="1">
    <location>
        <begin position="22"/>
        <end position="167"/>
    </location>
</feature>
<dbReference type="EMBL" id="MHUW01000017">
    <property type="protein sequence ID" value="OHA83391.1"/>
    <property type="molecule type" value="Genomic_DNA"/>
</dbReference>
<dbReference type="Proteomes" id="UP000177987">
    <property type="component" value="Unassembled WGS sequence"/>
</dbReference>
<reference evidence="2 3" key="1">
    <citation type="journal article" date="2016" name="Nat. Commun.">
        <title>Thousands of microbial genomes shed light on interconnected biogeochemical processes in an aquifer system.</title>
        <authorList>
            <person name="Anantharaman K."/>
            <person name="Brown C.T."/>
            <person name="Hug L.A."/>
            <person name="Sharon I."/>
            <person name="Castelle C.J."/>
            <person name="Probst A.J."/>
            <person name="Thomas B.C."/>
            <person name="Singh A."/>
            <person name="Wilkins M.J."/>
            <person name="Karaoz U."/>
            <person name="Brodie E.L."/>
            <person name="Williams K.H."/>
            <person name="Hubbard S.S."/>
            <person name="Banfield J.F."/>
        </authorList>
    </citation>
    <scope>NUCLEOTIDE SEQUENCE [LARGE SCALE GENOMIC DNA]</scope>
</reference>
<name>A0A1G2SG59_9BACT</name>
<organism evidence="2 3">
    <name type="scientific">Candidatus Yonathbacteria bacterium RIFCSPLOWO2_01_FULL_47_33b</name>
    <dbReference type="NCBI Taxonomy" id="1802727"/>
    <lineage>
        <taxon>Bacteria</taxon>
        <taxon>Candidatus Yonathiibacteriota</taxon>
    </lineage>
</organism>